<evidence type="ECO:0000313" key="2">
    <source>
        <dbReference type="Proteomes" id="UP000807342"/>
    </source>
</evidence>
<dbReference type="EMBL" id="MU151517">
    <property type="protein sequence ID" value="KAF9443120.1"/>
    <property type="molecule type" value="Genomic_DNA"/>
</dbReference>
<dbReference type="AlphaFoldDB" id="A0A9P5X4L2"/>
<protein>
    <submittedName>
        <fullName evidence="1">Uncharacterized protein</fullName>
    </submittedName>
</protein>
<dbReference type="OrthoDB" id="542013at2759"/>
<proteinExistence type="predicted"/>
<evidence type="ECO:0000313" key="1">
    <source>
        <dbReference type="EMBL" id="KAF9443120.1"/>
    </source>
</evidence>
<accession>A0A9P5X4L2</accession>
<reference evidence="1" key="1">
    <citation type="submission" date="2020-11" db="EMBL/GenBank/DDBJ databases">
        <authorList>
            <consortium name="DOE Joint Genome Institute"/>
            <person name="Ahrendt S."/>
            <person name="Riley R."/>
            <person name="Andreopoulos W."/>
            <person name="Labutti K."/>
            <person name="Pangilinan J."/>
            <person name="Ruiz-Duenas F.J."/>
            <person name="Barrasa J.M."/>
            <person name="Sanchez-Garcia M."/>
            <person name="Camarero S."/>
            <person name="Miyauchi S."/>
            <person name="Serrano A."/>
            <person name="Linde D."/>
            <person name="Babiker R."/>
            <person name="Drula E."/>
            <person name="Ayuso-Fernandez I."/>
            <person name="Pacheco R."/>
            <person name="Padilla G."/>
            <person name="Ferreira P."/>
            <person name="Barriuso J."/>
            <person name="Kellner H."/>
            <person name="Castanera R."/>
            <person name="Alfaro M."/>
            <person name="Ramirez L."/>
            <person name="Pisabarro A.G."/>
            <person name="Kuo A."/>
            <person name="Tritt A."/>
            <person name="Lipzen A."/>
            <person name="He G."/>
            <person name="Yan M."/>
            <person name="Ng V."/>
            <person name="Cullen D."/>
            <person name="Martin F."/>
            <person name="Rosso M.-N."/>
            <person name="Henrissat B."/>
            <person name="Hibbett D."/>
            <person name="Martinez A.T."/>
            <person name="Grigoriev I.V."/>
        </authorList>
    </citation>
    <scope>NUCLEOTIDE SEQUENCE</scope>
    <source>
        <strain evidence="1">MF-IS2</strain>
    </source>
</reference>
<gene>
    <name evidence="1" type="ORF">P691DRAFT_809434</name>
</gene>
<keyword evidence="2" id="KW-1185">Reference proteome</keyword>
<sequence length="132" mass="14734">MMFGWTAEQGSRQLIWAAGGTPKGDNDSPDKLKGVYVGLADIDEPSDFVLGDEGKEREDKLWADLISMFEKLNSRIKVVVAQHLTAPSTASSQMDSNRISGPSAWTLDYIFHYAFPLMYPDNFLYLPAIPYP</sequence>
<dbReference type="Proteomes" id="UP000807342">
    <property type="component" value="Unassembled WGS sequence"/>
</dbReference>
<organism evidence="1 2">
    <name type="scientific">Macrolepiota fuliginosa MF-IS2</name>
    <dbReference type="NCBI Taxonomy" id="1400762"/>
    <lineage>
        <taxon>Eukaryota</taxon>
        <taxon>Fungi</taxon>
        <taxon>Dikarya</taxon>
        <taxon>Basidiomycota</taxon>
        <taxon>Agaricomycotina</taxon>
        <taxon>Agaricomycetes</taxon>
        <taxon>Agaricomycetidae</taxon>
        <taxon>Agaricales</taxon>
        <taxon>Agaricineae</taxon>
        <taxon>Agaricaceae</taxon>
        <taxon>Macrolepiota</taxon>
    </lineage>
</organism>
<comment type="caution">
    <text evidence="1">The sequence shown here is derived from an EMBL/GenBank/DDBJ whole genome shotgun (WGS) entry which is preliminary data.</text>
</comment>
<name>A0A9P5X4L2_9AGAR</name>